<proteinExistence type="predicted"/>
<sequence>QASHAINPSATLSLYLAKAPSTGYVRTQKREHGPEQDRCRRAAPDRRRGGGRVGAGGDRLRLLRRLLRALRQRRQGGPSLHQDVRRGMRRRRQGRRGRGCQSWRQRALRLSRSLRVRACMASHDSKTRTVDHSEGRCVHACSVRSFIRW</sequence>
<feature type="region of interest" description="Disordered" evidence="1">
    <location>
        <begin position="24"/>
        <end position="56"/>
    </location>
</feature>
<feature type="region of interest" description="Disordered" evidence="1">
    <location>
        <begin position="73"/>
        <end position="100"/>
    </location>
</feature>
<dbReference type="EnsemblPlants" id="TuG1812G0500003670.01.T01">
    <property type="protein sequence ID" value="TuG1812G0500003670.01.T01.cds425452"/>
    <property type="gene ID" value="TuG1812G0500003670.01"/>
</dbReference>
<dbReference type="Gramene" id="TuG1812G0500003670.01.T01">
    <property type="protein sequence ID" value="TuG1812G0500003670.01.T01.cds425452"/>
    <property type="gene ID" value="TuG1812G0500003670.01"/>
</dbReference>
<keyword evidence="3" id="KW-1185">Reference proteome</keyword>
<feature type="compositionally biased region" description="Basic and acidic residues" evidence="1">
    <location>
        <begin position="28"/>
        <end position="48"/>
    </location>
</feature>
<reference evidence="2" key="2">
    <citation type="submission" date="2018-03" db="EMBL/GenBank/DDBJ databases">
        <title>The Triticum urartu genome reveals the dynamic nature of wheat genome evolution.</title>
        <authorList>
            <person name="Ling H."/>
            <person name="Ma B."/>
            <person name="Shi X."/>
            <person name="Liu H."/>
            <person name="Dong L."/>
            <person name="Sun H."/>
            <person name="Cao Y."/>
            <person name="Gao Q."/>
            <person name="Zheng S."/>
            <person name="Li Y."/>
            <person name="Yu Y."/>
            <person name="Du H."/>
            <person name="Qi M."/>
            <person name="Li Y."/>
            <person name="Yu H."/>
            <person name="Cui Y."/>
            <person name="Wang N."/>
            <person name="Chen C."/>
            <person name="Wu H."/>
            <person name="Zhao Y."/>
            <person name="Zhang J."/>
            <person name="Li Y."/>
            <person name="Zhou W."/>
            <person name="Zhang B."/>
            <person name="Hu W."/>
            <person name="Eijk M."/>
            <person name="Tang J."/>
            <person name="Witsenboer H."/>
            <person name="Zhao S."/>
            <person name="Li Z."/>
            <person name="Zhang A."/>
            <person name="Wang D."/>
            <person name="Liang C."/>
        </authorList>
    </citation>
    <scope>NUCLEOTIDE SEQUENCE [LARGE SCALE GENOMIC DNA]</scope>
    <source>
        <strain evidence="2">cv. G1812</strain>
    </source>
</reference>
<protein>
    <submittedName>
        <fullName evidence="2">Uncharacterized protein</fullName>
    </submittedName>
</protein>
<evidence type="ECO:0000313" key="3">
    <source>
        <dbReference type="Proteomes" id="UP000015106"/>
    </source>
</evidence>
<dbReference type="AlphaFoldDB" id="A0A8R7UI78"/>
<reference evidence="3" key="1">
    <citation type="journal article" date="2013" name="Nature">
        <title>Draft genome of the wheat A-genome progenitor Triticum urartu.</title>
        <authorList>
            <person name="Ling H.Q."/>
            <person name="Zhao S."/>
            <person name="Liu D."/>
            <person name="Wang J."/>
            <person name="Sun H."/>
            <person name="Zhang C."/>
            <person name="Fan H."/>
            <person name="Li D."/>
            <person name="Dong L."/>
            <person name="Tao Y."/>
            <person name="Gao C."/>
            <person name="Wu H."/>
            <person name="Li Y."/>
            <person name="Cui Y."/>
            <person name="Guo X."/>
            <person name="Zheng S."/>
            <person name="Wang B."/>
            <person name="Yu K."/>
            <person name="Liang Q."/>
            <person name="Yang W."/>
            <person name="Lou X."/>
            <person name="Chen J."/>
            <person name="Feng M."/>
            <person name="Jian J."/>
            <person name="Zhang X."/>
            <person name="Luo G."/>
            <person name="Jiang Y."/>
            <person name="Liu J."/>
            <person name="Wang Z."/>
            <person name="Sha Y."/>
            <person name="Zhang B."/>
            <person name="Wu H."/>
            <person name="Tang D."/>
            <person name="Shen Q."/>
            <person name="Xue P."/>
            <person name="Zou S."/>
            <person name="Wang X."/>
            <person name="Liu X."/>
            <person name="Wang F."/>
            <person name="Yang Y."/>
            <person name="An X."/>
            <person name="Dong Z."/>
            <person name="Zhang K."/>
            <person name="Zhang X."/>
            <person name="Luo M.C."/>
            <person name="Dvorak J."/>
            <person name="Tong Y."/>
            <person name="Wang J."/>
            <person name="Yang H."/>
            <person name="Li Z."/>
            <person name="Wang D."/>
            <person name="Zhang A."/>
            <person name="Wang J."/>
        </authorList>
    </citation>
    <scope>NUCLEOTIDE SEQUENCE</scope>
    <source>
        <strain evidence="3">cv. G1812</strain>
    </source>
</reference>
<dbReference type="Proteomes" id="UP000015106">
    <property type="component" value="Chromosome 5"/>
</dbReference>
<reference evidence="2" key="3">
    <citation type="submission" date="2022-06" db="UniProtKB">
        <authorList>
            <consortium name="EnsemblPlants"/>
        </authorList>
    </citation>
    <scope>IDENTIFICATION</scope>
</reference>
<organism evidence="2 3">
    <name type="scientific">Triticum urartu</name>
    <name type="common">Red wild einkorn</name>
    <name type="synonym">Crithodium urartu</name>
    <dbReference type="NCBI Taxonomy" id="4572"/>
    <lineage>
        <taxon>Eukaryota</taxon>
        <taxon>Viridiplantae</taxon>
        <taxon>Streptophyta</taxon>
        <taxon>Embryophyta</taxon>
        <taxon>Tracheophyta</taxon>
        <taxon>Spermatophyta</taxon>
        <taxon>Magnoliopsida</taxon>
        <taxon>Liliopsida</taxon>
        <taxon>Poales</taxon>
        <taxon>Poaceae</taxon>
        <taxon>BOP clade</taxon>
        <taxon>Pooideae</taxon>
        <taxon>Triticodae</taxon>
        <taxon>Triticeae</taxon>
        <taxon>Triticinae</taxon>
        <taxon>Triticum</taxon>
    </lineage>
</organism>
<feature type="compositionally biased region" description="Basic residues" evidence="1">
    <location>
        <begin position="87"/>
        <end position="98"/>
    </location>
</feature>
<evidence type="ECO:0000313" key="2">
    <source>
        <dbReference type="EnsemblPlants" id="TuG1812G0500003670.01.T01.cds425452"/>
    </source>
</evidence>
<name>A0A8R7UI78_TRIUA</name>
<evidence type="ECO:0000256" key="1">
    <source>
        <dbReference type="SAM" id="MobiDB-lite"/>
    </source>
</evidence>
<accession>A0A8R7UI78</accession>